<dbReference type="PANTHER" id="PTHR36448:SF2">
    <property type="entry name" value="CUPIN TYPE-1 DOMAIN-CONTAINING PROTEIN"/>
    <property type="match status" value="1"/>
</dbReference>
<dbReference type="SUPFAM" id="SSF51182">
    <property type="entry name" value="RmlC-like cupins"/>
    <property type="match status" value="1"/>
</dbReference>
<dbReference type="InterPro" id="IPR011051">
    <property type="entry name" value="RmlC_Cupin_sf"/>
</dbReference>
<sequence>MAVEIVEMRFEDDGVFPNSRLPLLLYRGVAEGEGPEALERLFDGNGWPPQWRDTIFTFHHYHSKSHECLGVAKGHATLRFGGPEGEEVRVEAGDVVVIPAGVAHQRVVASTDFMVVAAYPPGQEDYDTLRGQPQDRPKADENIAKLPLPESDPVLRKGGLLELWR</sequence>
<accession>A0ABW5QH37</accession>
<name>A0ABW5QH37_9HYPH</name>
<protein>
    <submittedName>
        <fullName evidence="2">Cupin domain-containing protein</fullName>
    </submittedName>
</protein>
<dbReference type="Proteomes" id="UP001597521">
    <property type="component" value="Unassembled WGS sequence"/>
</dbReference>
<dbReference type="InterPro" id="IPR014710">
    <property type="entry name" value="RmlC-like_jellyroll"/>
</dbReference>
<dbReference type="InterPro" id="IPR013096">
    <property type="entry name" value="Cupin_2"/>
</dbReference>
<dbReference type="EMBL" id="JBHUNP010000001">
    <property type="protein sequence ID" value="MFD2646801.1"/>
    <property type="molecule type" value="Genomic_DNA"/>
</dbReference>
<dbReference type="InterPro" id="IPR047121">
    <property type="entry name" value="YjiB-like"/>
</dbReference>
<evidence type="ECO:0000259" key="1">
    <source>
        <dbReference type="Pfam" id="PF07883"/>
    </source>
</evidence>
<dbReference type="PIRSF" id="PIRSF019307">
    <property type="entry name" value="UCP019307"/>
    <property type="match status" value="1"/>
</dbReference>
<dbReference type="RefSeq" id="WP_386831717.1">
    <property type="nucleotide sequence ID" value="NZ_JBHUNP010000001.1"/>
</dbReference>
<comment type="caution">
    <text evidence="2">The sequence shown here is derived from an EMBL/GenBank/DDBJ whole genome shotgun (WGS) entry which is preliminary data.</text>
</comment>
<feature type="domain" description="Cupin type-2" evidence="1">
    <location>
        <begin position="59"/>
        <end position="110"/>
    </location>
</feature>
<keyword evidence="3" id="KW-1185">Reference proteome</keyword>
<organism evidence="2 3">
    <name type="scientific">Devosia albogilva</name>
    <dbReference type="NCBI Taxonomy" id="429726"/>
    <lineage>
        <taxon>Bacteria</taxon>
        <taxon>Pseudomonadati</taxon>
        <taxon>Pseudomonadota</taxon>
        <taxon>Alphaproteobacteria</taxon>
        <taxon>Hyphomicrobiales</taxon>
        <taxon>Devosiaceae</taxon>
        <taxon>Devosia</taxon>
    </lineage>
</organism>
<dbReference type="PANTHER" id="PTHR36448">
    <property type="entry name" value="BLR7373 PROTEIN"/>
    <property type="match status" value="1"/>
</dbReference>
<evidence type="ECO:0000313" key="2">
    <source>
        <dbReference type="EMBL" id="MFD2646801.1"/>
    </source>
</evidence>
<gene>
    <name evidence="2" type="ORF">ACFSX5_03225</name>
</gene>
<dbReference type="InterPro" id="IPR014500">
    <property type="entry name" value="UCP019307_cupin"/>
</dbReference>
<reference evidence="3" key="1">
    <citation type="journal article" date="2019" name="Int. J. Syst. Evol. Microbiol.">
        <title>The Global Catalogue of Microorganisms (GCM) 10K type strain sequencing project: providing services to taxonomists for standard genome sequencing and annotation.</title>
        <authorList>
            <consortium name="The Broad Institute Genomics Platform"/>
            <consortium name="The Broad Institute Genome Sequencing Center for Infectious Disease"/>
            <person name="Wu L."/>
            <person name="Ma J."/>
        </authorList>
    </citation>
    <scope>NUCLEOTIDE SEQUENCE [LARGE SCALE GENOMIC DNA]</scope>
    <source>
        <strain evidence="3">CCM 7427</strain>
    </source>
</reference>
<proteinExistence type="predicted"/>
<evidence type="ECO:0000313" key="3">
    <source>
        <dbReference type="Proteomes" id="UP001597521"/>
    </source>
</evidence>
<dbReference type="CDD" id="cd02219">
    <property type="entry name" value="cupin_YjlB-like"/>
    <property type="match status" value="1"/>
</dbReference>
<dbReference type="Gene3D" id="2.60.120.10">
    <property type="entry name" value="Jelly Rolls"/>
    <property type="match status" value="1"/>
</dbReference>
<dbReference type="Pfam" id="PF07883">
    <property type="entry name" value="Cupin_2"/>
    <property type="match status" value="1"/>
</dbReference>